<evidence type="ECO:0000259" key="4">
    <source>
        <dbReference type="Pfam" id="PF01494"/>
    </source>
</evidence>
<dbReference type="InterPro" id="IPR002938">
    <property type="entry name" value="FAD-bd"/>
</dbReference>
<dbReference type="PANTHER" id="PTHR43004">
    <property type="entry name" value="TRK SYSTEM POTASSIUM UPTAKE PROTEIN"/>
    <property type="match status" value="1"/>
</dbReference>
<dbReference type="SUPFAM" id="SSF51905">
    <property type="entry name" value="FAD/NAD(P)-binding domain"/>
    <property type="match status" value="1"/>
</dbReference>
<proteinExistence type="predicted"/>
<keyword evidence="3" id="KW-0274">FAD</keyword>
<name>A0A108U982_9GAMM</name>
<dbReference type="Gene3D" id="3.40.30.120">
    <property type="match status" value="1"/>
</dbReference>
<evidence type="ECO:0000313" key="5">
    <source>
        <dbReference type="EMBL" id="KWS04885.1"/>
    </source>
</evidence>
<dbReference type="InterPro" id="IPR050641">
    <property type="entry name" value="RIFMO-like"/>
</dbReference>
<accession>A0A108U982</accession>
<dbReference type="Proteomes" id="UP000023435">
    <property type="component" value="Unassembled WGS sequence"/>
</dbReference>
<evidence type="ECO:0000256" key="2">
    <source>
        <dbReference type="ARBA" id="ARBA00022630"/>
    </source>
</evidence>
<sequence>MIYDVVIAGGGPVGLFLACELRLAGLSVLVLEQAEDPHSPLKRLPFGMRGLSAPTIEACYRRGLLDDIAMPPSAKDDSRNASGGAHWMQQTRRPGGHFASIQFFLDNIDTSKWPYRLPGPAGTNMAITMEHLETVLAARAEAMGVKIRRGLGVEGIEASDDEVTVRAGDATFRTRWLVGCDGGRGAVRKLVGIAFAGTDPEFTGYSVQVTLADADKLRPGRHYTATGMYTYQPPGIIAMVDFDGGAYHRTQPITLEHVQTVVRRVSGIDVEVTALQLATTWTDRTYQATAYRNGRMLLAGDAAHIHSPLGGQGLNLGLGDAMNLGWKLAATIRGNAPADLLDSYFSERHPVGAQVLDWSRAQVALMRPSPSTRALEAIVRDLIDTGDGATYFAERVWGVGLRYDLGDSHPLVGRSAPDFELSDGTRLGERLRNGKGLLLDFDADARLHALAQRWSERIAYVASDAKDRLGVGAVLVRPDGVVAWAGERAADHERVAQAAARWFGEPAR</sequence>
<dbReference type="EC" id="1.14.13.1" evidence="5"/>
<dbReference type="PANTHER" id="PTHR43004:SF19">
    <property type="entry name" value="BINDING MONOOXYGENASE, PUTATIVE (JCVI)-RELATED"/>
    <property type="match status" value="1"/>
</dbReference>
<dbReference type="GO" id="GO:0071949">
    <property type="term" value="F:FAD binding"/>
    <property type="evidence" value="ECO:0007669"/>
    <property type="project" value="InterPro"/>
</dbReference>
<dbReference type="Pfam" id="PF01494">
    <property type="entry name" value="FAD_binding_3"/>
    <property type="match status" value="1"/>
</dbReference>
<dbReference type="InterPro" id="IPR036188">
    <property type="entry name" value="FAD/NAD-bd_sf"/>
</dbReference>
<evidence type="ECO:0000256" key="3">
    <source>
        <dbReference type="ARBA" id="ARBA00022827"/>
    </source>
</evidence>
<evidence type="ECO:0000313" key="6">
    <source>
        <dbReference type="Proteomes" id="UP000023435"/>
    </source>
</evidence>
<feature type="domain" description="FAD-binding" evidence="4">
    <location>
        <begin position="3"/>
        <end position="359"/>
    </location>
</feature>
<dbReference type="Pfam" id="PF21274">
    <property type="entry name" value="Rng_hyd_C"/>
    <property type="match status" value="1"/>
</dbReference>
<dbReference type="OrthoDB" id="417034at2"/>
<gene>
    <name evidence="5" type="ORF">AZ78_2435</name>
</gene>
<comment type="cofactor">
    <cofactor evidence="1">
        <name>FAD</name>
        <dbReference type="ChEBI" id="CHEBI:57692"/>
    </cofactor>
</comment>
<dbReference type="EMBL" id="JAJA02000001">
    <property type="protein sequence ID" value="KWS04885.1"/>
    <property type="molecule type" value="Genomic_DNA"/>
</dbReference>
<dbReference type="GO" id="GO:0018658">
    <property type="term" value="F:salicylate 1-monooxygenase activity"/>
    <property type="evidence" value="ECO:0007669"/>
    <property type="project" value="UniProtKB-EC"/>
</dbReference>
<dbReference type="RefSeq" id="WP_036102517.1">
    <property type="nucleotide sequence ID" value="NZ_JAJA02000001.1"/>
</dbReference>
<keyword evidence="5" id="KW-0560">Oxidoreductase</keyword>
<dbReference type="Gene3D" id="3.50.50.60">
    <property type="entry name" value="FAD/NAD(P)-binding domain"/>
    <property type="match status" value="2"/>
</dbReference>
<dbReference type="PRINTS" id="PR00420">
    <property type="entry name" value="RNGMNOXGNASE"/>
</dbReference>
<keyword evidence="6" id="KW-1185">Reference proteome</keyword>
<dbReference type="AlphaFoldDB" id="A0A108U982"/>
<organism evidence="5 6">
    <name type="scientific">Lysobacter capsici AZ78</name>
    <dbReference type="NCBI Taxonomy" id="1444315"/>
    <lineage>
        <taxon>Bacteria</taxon>
        <taxon>Pseudomonadati</taxon>
        <taxon>Pseudomonadota</taxon>
        <taxon>Gammaproteobacteria</taxon>
        <taxon>Lysobacterales</taxon>
        <taxon>Lysobacteraceae</taxon>
        <taxon>Lysobacter</taxon>
    </lineage>
</organism>
<comment type="caution">
    <text evidence="5">The sequence shown here is derived from an EMBL/GenBank/DDBJ whole genome shotgun (WGS) entry which is preliminary data.</text>
</comment>
<keyword evidence="2" id="KW-0285">Flavoprotein</keyword>
<reference evidence="5 6" key="1">
    <citation type="journal article" date="2014" name="Genome Announc.">
        <title>Draft Genome Sequence of Lysobacter capsici AZ78, a Bacterium Antagonistic to Plant-Pathogenic Oomycetes.</title>
        <authorList>
            <person name="Puopolo G."/>
            <person name="Sonego P."/>
            <person name="Engelen K."/>
            <person name="Pertot I."/>
        </authorList>
    </citation>
    <scope>NUCLEOTIDE SEQUENCE [LARGE SCALE GENOMIC DNA]</scope>
    <source>
        <strain evidence="5 6">AZ78</strain>
    </source>
</reference>
<evidence type="ECO:0000256" key="1">
    <source>
        <dbReference type="ARBA" id="ARBA00001974"/>
    </source>
</evidence>
<protein>
    <submittedName>
        <fullName evidence="5">Salicylate hydroxylase</fullName>
        <ecNumber evidence="5">1.14.13.1</ecNumber>
    </submittedName>
</protein>